<dbReference type="Proteomes" id="UP001054945">
    <property type="component" value="Unassembled WGS sequence"/>
</dbReference>
<comment type="caution">
    <text evidence="1">The sequence shown here is derived from an EMBL/GenBank/DDBJ whole genome shotgun (WGS) entry which is preliminary data.</text>
</comment>
<gene>
    <name evidence="1" type="ORF">CEXT_403291</name>
</gene>
<evidence type="ECO:0000313" key="1">
    <source>
        <dbReference type="EMBL" id="GIY94815.1"/>
    </source>
</evidence>
<sequence>MILAGEKCLFILFTQYKKKILPCSSDMVIMLKSLEKLQNGLLPYISFRKSVATTRVSELALSPFTTFETAHTSIVTSMDIHRKEDR</sequence>
<protein>
    <submittedName>
        <fullName evidence="1">Uncharacterized protein</fullName>
    </submittedName>
</protein>
<keyword evidence="2" id="KW-1185">Reference proteome</keyword>
<organism evidence="1 2">
    <name type="scientific">Caerostris extrusa</name>
    <name type="common">Bark spider</name>
    <name type="synonym">Caerostris bankana</name>
    <dbReference type="NCBI Taxonomy" id="172846"/>
    <lineage>
        <taxon>Eukaryota</taxon>
        <taxon>Metazoa</taxon>
        <taxon>Ecdysozoa</taxon>
        <taxon>Arthropoda</taxon>
        <taxon>Chelicerata</taxon>
        <taxon>Arachnida</taxon>
        <taxon>Araneae</taxon>
        <taxon>Araneomorphae</taxon>
        <taxon>Entelegynae</taxon>
        <taxon>Araneoidea</taxon>
        <taxon>Araneidae</taxon>
        <taxon>Caerostris</taxon>
    </lineage>
</organism>
<accession>A0AAV4XLK0</accession>
<dbReference type="AlphaFoldDB" id="A0AAV4XLK0"/>
<proteinExistence type="predicted"/>
<evidence type="ECO:0000313" key="2">
    <source>
        <dbReference type="Proteomes" id="UP001054945"/>
    </source>
</evidence>
<dbReference type="EMBL" id="BPLR01017826">
    <property type="protein sequence ID" value="GIY94815.1"/>
    <property type="molecule type" value="Genomic_DNA"/>
</dbReference>
<name>A0AAV4XLK0_CAEEX</name>
<reference evidence="1 2" key="1">
    <citation type="submission" date="2021-06" db="EMBL/GenBank/DDBJ databases">
        <title>Caerostris extrusa draft genome.</title>
        <authorList>
            <person name="Kono N."/>
            <person name="Arakawa K."/>
        </authorList>
    </citation>
    <scope>NUCLEOTIDE SEQUENCE [LARGE SCALE GENOMIC DNA]</scope>
</reference>